<dbReference type="EMBL" id="QRHG01000003">
    <property type="protein sequence ID" value="RHF62946.1"/>
    <property type="molecule type" value="Genomic_DNA"/>
</dbReference>
<name>A0A414P9M5_9FIRM</name>
<accession>A0A414P9M5</accession>
<dbReference type="Proteomes" id="UP000284902">
    <property type="component" value="Unassembled WGS sequence"/>
</dbReference>
<gene>
    <name evidence="1" type="ORF">DW672_01830</name>
</gene>
<evidence type="ECO:0000313" key="1">
    <source>
        <dbReference type="EMBL" id="RHF62946.1"/>
    </source>
</evidence>
<sequence>MEIAIKGYIEKEIPELAGRLYPLHTTDLSKLNVVYTYTPISGGHLSQTQLELKVIDKDYDECKRVEKGLLALLDMEEDESYVVTGGYKFHSELSGGGTLFNEGCQRYENTLYFILKWRKTNVI</sequence>
<dbReference type="AlphaFoldDB" id="A0A414P9M5"/>
<organism evidence="1 2">
    <name type="scientific">[Ruminococcus] lactaris</name>
    <dbReference type="NCBI Taxonomy" id="46228"/>
    <lineage>
        <taxon>Bacteria</taxon>
        <taxon>Bacillati</taxon>
        <taxon>Bacillota</taxon>
        <taxon>Clostridia</taxon>
        <taxon>Lachnospirales</taxon>
        <taxon>Lachnospiraceae</taxon>
        <taxon>Mediterraneibacter</taxon>
    </lineage>
</organism>
<evidence type="ECO:0008006" key="3">
    <source>
        <dbReference type="Google" id="ProtNLM"/>
    </source>
</evidence>
<proteinExistence type="predicted"/>
<comment type="caution">
    <text evidence="1">The sequence shown here is derived from an EMBL/GenBank/DDBJ whole genome shotgun (WGS) entry which is preliminary data.</text>
</comment>
<evidence type="ECO:0000313" key="2">
    <source>
        <dbReference type="Proteomes" id="UP000284902"/>
    </source>
</evidence>
<reference evidence="1 2" key="1">
    <citation type="submission" date="2018-08" db="EMBL/GenBank/DDBJ databases">
        <title>A genome reference for cultivated species of the human gut microbiota.</title>
        <authorList>
            <person name="Zou Y."/>
            <person name="Xue W."/>
            <person name="Luo G."/>
        </authorList>
    </citation>
    <scope>NUCLEOTIDE SEQUENCE [LARGE SCALE GENOMIC DNA]</scope>
    <source>
        <strain evidence="1 2">AM25-1LB</strain>
    </source>
</reference>
<protein>
    <recommendedName>
        <fullName evidence="3">DUF3168 domain-containing protein</fullName>
    </recommendedName>
</protein>